<keyword evidence="2" id="KW-1185">Reference proteome</keyword>
<dbReference type="Pfam" id="PF09720">
    <property type="entry name" value="Unstab_antitox"/>
    <property type="match status" value="1"/>
</dbReference>
<gene>
    <name evidence="1" type="ORF">THMIRHAT_02980</name>
</gene>
<reference evidence="2" key="1">
    <citation type="submission" date="2019-11" db="EMBL/GenBank/DDBJ databases">
        <title>Isolation and characterization of two novel species in the genus Thiomicrorhabdus.</title>
        <authorList>
            <person name="Mochizuki J."/>
            <person name="Kojima H."/>
            <person name="Fukui M."/>
        </authorList>
    </citation>
    <scope>NUCLEOTIDE SEQUENCE [LARGE SCALE GENOMIC DNA]</scope>
    <source>
        <strain evidence="2">AkT22</strain>
    </source>
</reference>
<sequence>MAVTLDIKNMTFEEKIMTMEALWDDLVQSANDIKKANKTETSILPDWHEDVLKERLLAAQEDKAEYSDWTEVKARLEKL</sequence>
<accession>A0A6F8PKC5</accession>
<dbReference type="Proteomes" id="UP000501466">
    <property type="component" value="Chromosome"/>
</dbReference>
<evidence type="ECO:0000313" key="1">
    <source>
        <dbReference type="EMBL" id="BBP42552.1"/>
    </source>
</evidence>
<dbReference type="InterPro" id="IPR013406">
    <property type="entry name" value="CHP02574_addiction_mod"/>
</dbReference>
<evidence type="ECO:0008006" key="3">
    <source>
        <dbReference type="Google" id="ProtNLM"/>
    </source>
</evidence>
<proteinExistence type="predicted"/>
<dbReference type="RefSeq" id="WP_173290081.1">
    <property type="nucleotide sequence ID" value="NZ_AP021888.1"/>
</dbReference>
<evidence type="ECO:0000313" key="2">
    <source>
        <dbReference type="Proteomes" id="UP000501466"/>
    </source>
</evidence>
<organism evidence="1 2">
    <name type="scientific">Thiosulfativibrio zosterae</name>
    <dbReference type="NCBI Taxonomy" id="2675053"/>
    <lineage>
        <taxon>Bacteria</taxon>
        <taxon>Pseudomonadati</taxon>
        <taxon>Pseudomonadota</taxon>
        <taxon>Gammaproteobacteria</taxon>
        <taxon>Thiotrichales</taxon>
        <taxon>Piscirickettsiaceae</taxon>
        <taxon>Thiosulfativibrio</taxon>
    </lineage>
</organism>
<dbReference type="EMBL" id="AP021888">
    <property type="protein sequence ID" value="BBP42552.1"/>
    <property type="molecule type" value="Genomic_DNA"/>
</dbReference>
<dbReference type="AlphaFoldDB" id="A0A6F8PKC5"/>
<dbReference type="KEGG" id="tzo:THMIRHAT_02980"/>
<name>A0A6F8PKC5_9GAMM</name>
<protein>
    <recommendedName>
        <fullName evidence="3">Addiction module antitoxin RelB</fullName>
    </recommendedName>
</protein>